<proteinExistence type="predicted"/>
<dbReference type="EMBL" id="GBXM01006482">
    <property type="protein sequence ID" value="JAI02096.1"/>
    <property type="molecule type" value="Transcribed_RNA"/>
</dbReference>
<protein>
    <submittedName>
        <fullName evidence="1">Uncharacterized protein</fullName>
    </submittedName>
</protein>
<sequence>MSTSLHLTGNFNTSCSRILSASVHNTHTTAILYYSQYYC</sequence>
<evidence type="ECO:0000313" key="1">
    <source>
        <dbReference type="EMBL" id="JAI02096.1"/>
    </source>
</evidence>
<reference evidence="1" key="2">
    <citation type="journal article" date="2015" name="Fish Shellfish Immunol.">
        <title>Early steps in the European eel (Anguilla anguilla)-Vibrio vulnificus interaction in the gills: Role of the RtxA13 toxin.</title>
        <authorList>
            <person name="Callol A."/>
            <person name="Pajuelo D."/>
            <person name="Ebbesson L."/>
            <person name="Teles M."/>
            <person name="MacKenzie S."/>
            <person name="Amaro C."/>
        </authorList>
    </citation>
    <scope>NUCLEOTIDE SEQUENCE</scope>
</reference>
<organism evidence="1">
    <name type="scientific">Anguilla anguilla</name>
    <name type="common">European freshwater eel</name>
    <name type="synonym">Muraena anguilla</name>
    <dbReference type="NCBI Taxonomy" id="7936"/>
    <lineage>
        <taxon>Eukaryota</taxon>
        <taxon>Metazoa</taxon>
        <taxon>Chordata</taxon>
        <taxon>Craniata</taxon>
        <taxon>Vertebrata</taxon>
        <taxon>Euteleostomi</taxon>
        <taxon>Actinopterygii</taxon>
        <taxon>Neopterygii</taxon>
        <taxon>Teleostei</taxon>
        <taxon>Anguilliformes</taxon>
        <taxon>Anguillidae</taxon>
        <taxon>Anguilla</taxon>
    </lineage>
</organism>
<accession>A0A0E9XJT4</accession>
<name>A0A0E9XJT4_ANGAN</name>
<reference evidence="1" key="1">
    <citation type="submission" date="2014-11" db="EMBL/GenBank/DDBJ databases">
        <authorList>
            <person name="Amaro Gonzalez C."/>
        </authorList>
    </citation>
    <scope>NUCLEOTIDE SEQUENCE</scope>
</reference>
<dbReference type="AlphaFoldDB" id="A0A0E9XJT4"/>